<dbReference type="InterPro" id="IPR036388">
    <property type="entry name" value="WH-like_DNA-bd_sf"/>
</dbReference>
<dbReference type="RefSeq" id="WP_254155473.1">
    <property type="nucleotide sequence ID" value="NZ_JAHESD010000058.1"/>
</dbReference>
<name>A0ABS5VVR7_9BACT</name>
<protein>
    <submittedName>
        <fullName evidence="1">Transcriptional repressor</fullName>
    </submittedName>
</protein>
<gene>
    <name evidence="1" type="ORF">KK060_19715</name>
</gene>
<dbReference type="InterPro" id="IPR036390">
    <property type="entry name" value="WH_DNA-bd_sf"/>
</dbReference>
<dbReference type="Pfam" id="PF01475">
    <property type="entry name" value="FUR"/>
    <property type="match status" value="1"/>
</dbReference>
<accession>A0ABS5VVR7</accession>
<evidence type="ECO:0000313" key="1">
    <source>
        <dbReference type="EMBL" id="MBT1705528.1"/>
    </source>
</evidence>
<proteinExistence type="predicted"/>
<dbReference type="EMBL" id="JAHESD010000058">
    <property type="protein sequence ID" value="MBT1705528.1"/>
    <property type="molecule type" value="Genomic_DNA"/>
</dbReference>
<dbReference type="Proteomes" id="UP000772618">
    <property type="component" value="Unassembled WGS sequence"/>
</dbReference>
<dbReference type="PANTHER" id="PTHR33202">
    <property type="entry name" value="ZINC UPTAKE REGULATION PROTEIN"/>
    <property type="match status" value="1"/>
</dbReference>
<reference evidence="1 2" key="1">
    <citation type="submission" date="2021-05" db="EMBL/GenBank/DDBJ databases">
        <title>A Polyphasic approach of four new species of the genus Ohtaekwangia: Ohtaekwangia histidinii sp. nov., Ohtaekwangia cretensis sp. nov., Ohtaekwangia indiensis sp. nov., Ohtaekwangia reichenbachii sp. nov. from diverse environment.</title>
        <authorList>
            <person name="Octaviana S."/>
        </authorList>
    </citation>
    <scope>NUCLEOTIDE SEQUENCE [LARGE SCALE GENOMIC DNA]</scope>
    <source>
        <strain evidence="1 2">PWU20</strain>
    </source>
</reference>
<evidence type="ECO:0000313" key="2">
    <source>
        <dbReference type="Proteomes" id="UP000772618"/>
    </source>
</evidence>
<sequence>MNKELEARLTTKNIKPTAMRILVLDYLNRHASAVSLKDLEENLESTDRITLFRTLKTFEEHKIIHSIDDGSGSIKYALCAQTCECDYPQDLHVHFYCKVCFETKCLPKIKIPAINLPEHYAPEEANVVVKGICDGCMI</sequence>
<organism evidence="1 2">
    <name type="scientific">Chryseosolibacter indicus</name>
    <dbReference type="NCBI Taxonomy" id="2782351"/>
    <lineage>
        <taxon>Bacteria</taxon>
        <taxon>Pseudomonadati</taxon>
        <taxon>Bacteroidota</taxon>
        <taxon>Cytophagia</taxon>
        <taxon>Cytophagales</taxon>
        <taxon>Chryseotaleaceae</taxon>
        <taxon>Chryseosolibacter</taxon>
    </lineage>
</organism>
<dbReference type="InterPro" id="IPR002481">
    <property type="entry name" value="FUR"/>
</dbReference>
<comment type="caution">
    <text evidence="1">The sequence shown here is derived from an EMBL/GenBank/DDBJ whole genome shotgun (WGS) entry which is preliminary data.</text>
</comment>
<keyword evidence="2" id="KW-1185">Reference proteome</keyword>
<dbReference type="PANTHER" id="PTHR33202:SF22">
    <property type="entry name" value="HYDROGEN PEROXIDE SENSITIVE REPRESSOR"/>
    <property type="match status" value="1"/>
</dbReference>
<dbReference type="Gene3D" id="1.10.10.10">
    <property type="entry name" value="Winged helix-like DNA-binding domain superfamily/Winged helix DNA-binding domain"/>
    <property type="match status" value="1"/>
</dbReference>
<dbReference type="SUPFAM" id="SSF46785">
    <property type="entry name" value="Winged helix' DNA-binding domain"/>
    <property type="match status" value="1"/>
</dbReference>